<dbReference type="KEGG" id="dzi:111310341"/>
<sequence length="108" mass="12314">MSLKPVQQHERRQRKSSIWPGILAIDIYFPPTSIYQEALKAHNGEHWEHMFFKVYAEGPAQPIEGATAIAMLIGPNAPIAFESRFREVVCHMPMIFTSQILHVLETKG</sequence>
<proteinExistence type="predicted"/>
<evidence type="ECO:0000313" key="2">
    <source>
        <dbReference type="RefSeq" id="XP_022765448.1"/>
    </source>
</evidence>
<dbReference type="RefSeq" id="XP_022765458.1">
    <property type="nucleotide sequence ID" value="XM_022909723.1"/>
</dbReference>
<reference evidence="2 3" key="1">
    <citation type="submission" date="2025-04" db="UniProtKB">
        <authorList>
            <consortium name="RefSeq"/>
        </authorList>
    </citation>
    <scope>IDENTIFICATION</scope>
    <source>
        <tissue evidence="2 3">Fruit stalk</tissue>
    </source>
</reference>
<dbReference type="RefSeq" id="XP_022765448.1">
    <property type="nucleotide sequence ID" value="XM_022909713.1"/>
</dbReference>
<dbReference type="AlphaFoldDB" id="A0A6P6AKT8"/>
<dbReference type="Proteomes" id="UP000515121">
    <property type="component" value="Unplaced"/>
</dbReference>
<protein>
    <submittedName>
        <fullName evidence="2 3">Hydroxymethylglutaryl-CoA synthase-like isoform X1</fullName>
    </submittedName>
</protein>
<organism evidence="1 2">
    <name type="scientific">Durio zibethinus</name>
    <name type="common">Durian</name>
    <dbReference type="NCBI Taxonomy" id="66656"/>
    <lineage>
        <taxon>Eukaryota</taxon>
        <taxon>Viridiplantae</taxon>
        <taxon>Streptophyta</taxon>
        <taxon>Embryophyta</taxon>
        <taxon>Tracheophyta</taxon>
        <taxon>Spermatophyta</taxon>
        <taxon>Magnoliopsida</taxon>
        <taxon>eudicotyledons</taxon>
        <taxon>Gunneridae</taxon>
        <taxon>Pentapetalae</taxon>
        <taxon>rosids</taxon>
        <taxon>malvids</taxon>
        <taxon>Malvales</taxon>
        <taxon>Malvaceae</taxon>
        <taxon>Helicteroideae</taxon>
        <taxon>Durio</taxon>
    </lineage>
</organism>
<gene>
    <name evidence="2 3" type="primary">LOC111310341</name>
</gene>
<dbReference type="OrthoDB" id="1269963at2759"/>
<dbReference type="GeneID" id="111310341"/>
<dbReference type="InterPro" id="IPR016039">
    <property type="entry name" value="Thiolase-like"/>
</dbReference>
<keyword evidence="1" id="KW-1185">Reference proteome</keyword>
<dbReference type="GO" id="GO:0016746">
    <property type="term" value="F:acyltransferase activity"/>
    <property type="evidence" value="ECO:0007669"/>
    <property type="project" value="InterPro"/>
</dbReference>
<accession>A0A6P6AKT8</accession>
<evidence type="ECO:0000313" key="3">
    <source>
        <dbReference type="RefSeq" id="XP_022765458.1"/>
    </source>
</evidence>
<dbReference type="Gene3D" id="3.40.47.10">
    <property type="match status" value="1"/>
</dbReference>
<evidence type="ECO:0000313" key="1">
    <source>
        <dbReference type="Proteomes" id="UP000515121"/>
    </source>
</evidence>
<name>A0A6P6AKT8_DURZI</name>